<dbReference type="Proteomes" id="UP000559117">
    <property type="component" value="Unassembled WGS sequence"/>
</dbReference>
<dbReference type="PANTHER" id="PTHR35788">
    <property type="entry name" value="EXPORTED PROTEIN-RELATED"/>
    <property type="match status" value="1"/>
</dbReference>
<name>A0A840UN92_9FIRM</name>
<gene>
    <name evidence="2" type="ORF">HNR32_001302</name>
</gene>
<dbReference type="InterPro" id="IPR007391">
    <property type="entry name" value="Vancomycin_resist_VanW"/>
</dbReference>
<keyword evidence="3" id="KW-1185">Reference proteome</keyword>
<sequence>MGKSYAFIFKILILLVVVVFVMGASSVLAIKNLPGIANGVYSEKISLAGMDEKTAQKTLNDFFAGKTSGDIIDFHYDNKIQKMKKRDIDLDCDSKDTVIQAKKIGASGNFIKDSFEELVCSYYGKSIPLKIKYNKEKLNNIIENLAKKLEQKPVNAYCYLDKGQIKIMAGKDGREVDKKQLLEISQKALADLQYPTQINIPLKITKPAIGEEQLQNIDTLLASYTSYFNTGAVNRSRNIAVAARNLSGTLVKPGEVFSFNDTVGPRLLAAGYKEAPVIINGKLVPGIGGGVCQVSSTLYNAILLAGLTPVSRTAHYFPVGYMPRALDATVAYGIIDFKFRNNLTKPIYVYAQVDGSAVTVEIFGSKQDKSKFDIALQGIVNRDGSASAYRLFKNNGRVIKREFLHTDVVN</sequence>
<dbReference type="InterPro" id="IPR022029">
    <property type="entry name" value="YoaR-like_PG-bd"/>
</dbReference>
<dbReference type="InterPro" id="IPR052913">
    <property type="entry name" value="Glycopeptide_resist_protein"/>
</dbReference>
<proteinExistence type="predicted"/>
<dbReference type="Pfam" id="PF12229">
    <property type="entry name" value="PG_binding_4"/>
    <property type="match status" value="1"/>
</dbReference>
<accession>A0A840UN92</accession>
<evidence type="ECO:0000313" key="3">
    <source>
        <dbReference type="Proteomes" id="UP000559117"/>
    </source>
</evidence>
<protein>
    <submittedName>
        <fullName evidence="2">Vancomycin resistance protein YoaR</fullName>
    </submittedName>
</protein>
<dbReference type="Pfam" id="PF04294">
    <property type="entry name" value="VanW"/>
    <property type="match status" value="1"/>
</dbReference>
<comment type="caution">
    <text evidence="2">The sequence shown here is derived from an EMBL/GenBank/DDBJ whole genome shotgun (WGS) entry which is preliminary data.</text>
</comment>
<dbReference type="RefSeq" id="WP_183860838.1">
    <property type="nucleotide sequence ID" value="NZ_JACHFH010000013.1"/>
</dbReference>
<dbReference type="EMBL" id="JACHFH010000013">
    <property type="protein sequence ID" value="MBB5336158.1"/>
    <property type="molecule type" value="Genomic_DNA"/>
</dbReference>
<dbReference type="PANTHER" id="PTHR35788:SF1">
    <property type="entry name" value="EXPORTED PROTEIN"/>
    <property type="match status" value="1"/>
</dbReference>
<feature type="domain" description="YoaR-like putative peptidoglycan binding" evidence="1">
    <location>
        <begin position="84"/>
        <end position="192"/>
    </location>
</feature>
<dbReference type="AlphaFoldDB" id="A0A840UN92"/>
<reference evidence="2 3" key="1">
    <citation type="submission" date="2020-08" db="EMBL/GenBank/DDBJ databases">
        <title>Genomic Encyclopedia of Type Strains, Phase IV (KMG-IV): sequencing the most valuable type-strain genomes for metagenomic binning, comparative biology and taxonomic classification.</title>
        <authorList>
            <person name="Goeker M."/>
        </authorList>
    </citation>
    <scope>NUCLEOTIDE SEQUENCE [LARGE SCALE GENOMIC DNA]</scope>
    <source>
        <strain evidence="2 3">DSM 24661</strain>
    </source>
</reference>
<organism evidence="2 3">
    <name type="scientific">Pectinatus brassicae</name>
    <dbReference type="NCBI Taxonomy" id="862415"/>
    <lineage>
        <taxon>Bacteria</taxon>
        <taxon>Bacillati</taxon>
        <taxon>Bacillota</taxon>
        <taxon>Negativicutes</taxon>
        <taxon>Selenomonadales</taxon>
        <taxon>Selenomonadaceae</taxon>
        <taxon>Pectinatus</taxon>
    </lineage>
</organism>
<evidence type="ECO:0000259" key="1">
    <source>
        <dbReference type="Pfam" id="PF12229"/>
    </source>
</evidence>
<evidence type="ECO:0000313" key="2">
    <source>
        <dbReference type="EMBL" id="MBB5336158.1"/>
    </source>
</evidence>